<keyword evidence="1" id="KW-0812">Transmembrane</keyword>
<keyword evidence="1" id="KW-0472">Membrane</keyword>
<evidence type="ECO:0000256" key="1">
    <source>
        <dbReference type="SAM" id="Phobius"/>
    </source>
</evidence>
<organism evidence="2 3">
    <name type="scientific">Pseudoalteromonas phage H101</name>
    <dbReference type="NCBI Taxonomy" id="1654919"/>
    <lineage>
        <taxon>Viruses</taxon>
        <taxon>Duplodnaviria</taxon>
        <taxon>Heunggongvirae</taxon>
        <taxon>Uroviricota</taxon>
        <taxon>Caudoviricetes</taxon>
        <taxon>Shandongvirus</taxon>
        <taxon>Shandongvirus H101</taxon>
    </lineage>
</organism>
<dbReference type="RefSeq" id="YP_009225614.1">
    <property type="nucleotide sequence ID" value="NC_029094.1"/>
</dbReference>
<evidence type="ECO:0000313" key="2">
    <source>
        <dbReference type="EMBL" id="AKO61081.1"/>
    </source>
</evidence>
<dbReference type="KEGG" id="vg:26796675"/>
<sequence>MLRSLQVLNITKQQWLWILPTSLGIATCEVYVISLIADSHLPKLGLIVAAGVGGTVGCFGAMWISQKFGGKRED</sequence>
<protein>
    <submittedName>
        <fullName evidence="2">Uncharacterized protein</fullName>
    </submittedName>
</protein>
<feature type="transmembrane region" description="Helical" evidence="1">
    <location>
        <begin position="44"/>
        <end position="64"/>
    </location>
</feature>
<proteinExistence type="predicted"/>
<feature type="transmembrane region" description="Helical" evidence="1">
    <location>
        <begin position="15"/>
        <end position="37"/>
    </location>
</feature>
<dbReference type="Proteomes" id="UP000202763">
    <property type="component" value="Segment"/>
</dbReference>
<name>A0A0H4IT60_9CAUD</name>
<keyword evidence="3" id="KW-1185">Reference proteome</keyword>
<dbReference type="EMBL" id="KR534323">
    <property type="protein sequence ID" value="AKO61081.1"/>
    <property type="molecule type" value="Genomic_DNA"/>
</dbReference>
<keyword evidence="1" id="KW-1133">Transmembrane helix</keyword>
<accession>A0A0H4IT60</accession>
<dbReference type="GeneID" id="26796675"/>
<reference evidence="2 3" key="1">
    <citation type="submission" date="2015-05" db="EMBL/GenBank/DDBJ databases">
        <authorList>
            <person name="Wang D.B."/>
            <person name="Wang M."/>
        </authorList>
    </citation>
    <scope>NUCLEOTIDE SEQUENCE [LARGE SCALE GENOMIC DNA]</scope>
</reference>
<evidence type="ECO:0000313" key="3">
    <source>
        <dbReference type="Proteomes" id="UP000202763"/>
    </source>
</evidence>